<name>A0A834DFP1_9CHIR</name>
<dbReference type="PANTHER" id="PTHR37404:SF1">
    <property type="entry name" value="HCG1796489"/>
    <property type="match status" value="1"/>
</dbReference>
<dbReference type="AlphaFoldDB" id="A0A834DFP1"/>
<dbReference type="EMBL" id="JABVXQ010000014">
    <property type="protein sequence ID" value="KAF6078131.1"/>
    <property type="molecule type" value="Genomic_DNA"/>
</dbReference>
<reference evidence="2 3" key="1">
    <citation type="journal article" date="2020" name="Nature">
        <title>Six reference-quality genomes reveal evolution of bat adaptations.</title>
        <authorList>
            <person name="Jebb D."/>
            <person name="Huang Z."/>
            <person name="Pippel M."/>
            <person name="Hughes G.M."/>
            <person name="Lavrichenko K."/>
            <person name="Devanna P."/>
            <person name="Winkler S."/>
            <person name="Jermiin L.S."/>
            <person name="Skirmuntt E.C."/>
            <person name="Katzourakis A."/>
            <person name="Burkitt-Gray L."/>
            <person name="Ray D.A."/>
            <person name="Sullivan K.A.M."/>
            <person name="Roscito J.G."/>
            <person name="Kirilenko B.M."/>
            <person name="Davalos L.M."/>
            <person name="Corthals A.P."/>
            <person name="Power M.L."/>
            <person name="Jones G."/>
            <person name="Ransome R.D."/>
            <person name="Dechmann D.K.N."/>
            <person name="Locatelli A.G."/>
            <person name="Puechmaille S.J."/>
            <person name="Fedrigo O."/>
            <person name="Jarvis E.D."/>
            <person name="Hiller M."/>
            <person name="Vernes S.C."/>
            <person name="Myers E.W."/>
            <person name="Teeling E.C."/>
        </authorList>
    </citation>
    <scope>NUCLEOTIDE SEQUENCE [LARGE SCALE GENOMIC DNA]</scope>
    <source>
        <strain evidence="2">Bat1K_MPI-CBG_1</strain>
    </source>
</reference>
<sequence length="218" mass="23372">MASQTLALRCGPPRPPISGTELPGCWPKWHLTSSGVAHHIIPPAPFPPPTFQSAEAEPLPPAAKQGLHIGAFDEVINRWETTSGSAFVPKTYGGPYAQPRAPEPADPMRIIGIKDLGEKTPQLAPPSDHKVPVQRGEGAVLRLARPGPECHRLRRAPAPGAGGPPLRGPFSGSGENHAGTGRQSLELLGRVRRAEVYARDQTETLGRGEKEFLAWRRG</sequence>
<feature type="region of interest" description="Disordered" evidence="1">
    <location>
        <begin position="155"/>
        <end position="186"/>
    </location>
</feature>
<dbReference type="Proteomes" id="UP000664940">
    <property type="component" value="Unassembled WGS sequence"/>
</dbReference>
<accession>A0A834DFP1</accession>
<evidence type="ECO:0000313" key="2">
    <source>
        <dbReference type="EMBL" id="KAF6078131.1"/>
    </source>
</evidence>
<gene>
    <name evidence="2" type="ORF">HJG60_009041</name>
</gene>
<proteinExistence type="predicted"/>
<organism evidence="2 3">
    <name type="scientific">Phyllostomus discolor</name>
    <name type="common">pale spear-nosed bat</name>
    <dbReference type="NCBI Taxonomy" id="89673"/>
    <lineage>
        <taxon>Eukaryota</taxon>
        <taxon>Metazoa</taxon>
        <taxon>Chordata</taxon>
        <taxon>Craniata</taxon>
        <taxon>Vertebrata</taxon>
        <taxon>Euteleostomi</taxon>
        <taxon>Mammalia</taxon>
        <taxon>Eutheria</taxon>
        <taxon>Laurasiatheria</taxon>
        <taxon>Chiroptera</taxon>
        <taxon>Yangochiroptera</taxon>
        <taxon>Phyllostomidae</taxon>
        <taxon>Phyllostominae</taxon>
        <taxon>Phyllostomus</taxon>
    </lineage>
</organism>
<evidence type="ECO:0000313" key="3">
    <source>
        <dbReference type="Proteomes" id="UP000664940"/>
    </source>
</evidence>
<dbReference type="PANTHER" id="PTHR37404">
    <property type="entry name" value="HCG1796489"/>
    <property type="match status" value="1"/>
</dbReference>
<dbReference type="InterPro" id="IPR053347">
    <property type="entry name" value="Axonemal_MT_stabilizer"/>
</dbReference>
<protein>
    <submittedName>
        <fullName evidence="2">Uncharacterized protein</fullName>
    </submittedName>
</protein>
<comment type="caution">
    <text evidence="2">The sequence shown here is derived from an EMBL/GenBank/DDBJ whole genome shotgun (WGS) entry which is preliminary data.</text>
</comment>
<evidence type="ECO:0000256" key="1">
    <source>
        <dbReference type="SAM" id="MobiDB-lite"/>
    </source>
</evidence>